<gene>
    <name evidence="2" type="ORF">D6D28_06655</name>
</gene>
<name>A0A4S8SDY9_AURPU</name>
<dbReference type="Proteomes" id="UP000304951">
    <property type="component" value="Unassembled WGS sequence"/>
</dbReference>
<feature type="compositionally biased region" description="Polar residues" evidence="1">
    <location>
        <begin position="228"/>
        <end position="241"/>
    </location>
</feature>
<organism evidence="2 3">
    <name type="scientific">Aureobasidium pullulans</name>
    <name type="common">Black yeast</name>
    <name type="synonym">Pullularia pullulans</name>
    <dbReference type="NCBI Taxonomy" id="5580"/>
    <lineage>
        <taxon>Eukaryota</taxon>
        <taxon>Fungi</taxon>
        <taxon>Dikarya</taxon>
        <taxon>Ascomycota</taxon>
        <taxon>Pezizomycotina</taxon>
        <taxon>Dothideomycetes</taxon>
        <taxon>Dothideomycetidae</taxon>
        <taxon>Dothideales</taxon>
        <taxon>Saccotheciaceae</taxon>
        <taxon>Aureobasidium</taxon>
    </lineage>
</organism>
<feature type="compositionally biased region" description="Low complexity" evidence="1">
    <location>
        <begin position="314"/>
        <end position="327"/>
    </location>
</feature>
<feature type="region of interest" description="Disordered" evidence="1">
    <location>
        <begin position="390"/>
        <end position="465"/>
    </location>
</feature>
<accession>A0A4S8SDY9</accession>
<feature type="compositionally biased region" description="Polar residues" evidence="1">
    <location>
        <begin position="390"/>
        <end position="407"/>
    </location>
</feature>
<evidence type="ECO:0000256" key="1">
    <source>
        <dbReference type="SAM" id="MobiDB-lite"/>
    </source>
</evidence>
<evidence type="ECO:0000313" key="2">
    <source>
        <dbReference type="EMBL" id="THV68489.1"/>
    </source>
</evidence>
<feature type="compositionally biased region" description="Polar residues" evidence="1">
    <location>
        <begin position="421"/>
        <end position="432"/>
    </location>
</feature>
<dbReference type="EMBL" id="QZAF01000317">
    <property type="protein sequence ID" value="THV68489.1"/>
    <property type="molecule type" value="Genomic_DNA"/>
</dbReference>
<feature type="compositionally biased region" description="Low complexity" evidence="1">
    <location>
        <begin position="446"/>
        <end position="457"/>
    </location>
</feature>
<reference evidence="2 3" key="1">
    <citation type="submission" date="2018-10" db="EMBL/GenBank/DDBJ databases">
        <title>Fifty Aureobasidium pullulans genomes reveal a recombining polyextremotolerant generalist.</title>
        <authorList>
            <person name="Gostincar C."/>
            <person name="Turk M."/>
            <person name="Zajc J."/>
            <person name="Gunde-Cimerman N."/>
        </authorList>
    </citation>
    <scope>NUCLEOTIDE SEQUENCE [LARGE SCALE GENOMIC DNA]</scope>
    <source>
        <strain evidence="2 3">EXF-11900</strain>
    </source>
</reference>
<comment type="caution">
    <text evidence="2">The sequence shown here is derived from an EMBL/GenBank/DDBJ whole genome shotgun (WGS) entry which is preliminary data.</text>
</comment>
<evidence type="ECO:0000313" key="3">
    <source>
        <dbReference type="Proteomes" id="UP000304951"/>
    </source>
</evidence>
<protein>
    <submittedName>
        <fullName evidence="2">Uncharacterized protein</fullName>
    </submittedName>
</protein>
<sequence length="589" mass="63390">MRTDESGSNPTELTKHAPASLVRSCWTSSRSFRIPNTHLPFVVSDLVLVVTITFITPQPQQYRPYSLGLSSVARAYLPLSSITFANCVSLLHRRLFPRALLGPHRRSKRELIVTRQHLTYLLPQHLNPLLIPSIMASHGGQLTFAQKRMMAMQANAGNSSLASSQYSASLHPTPISVPFPGDVEMHDVSAATSTDGSPLNDPSHPRVNSIFSASAKPFTPSTMIVSSSMAPSSALPNTSTMAPPITPAKRAPPHRALKGQTPQAPPAPVDTPIVATKPDTPITRVLNDHSAAPSPKRRAGPHSKLGPHAQKARSSVPATSVDSSSPVQVSVASKATTPAKDVWVDVQQAKPEPETWVEVQDAQIVDVEQSEPEQVEMDIEQSSIQATLGSSAQDWGTPAVVQSSPVAETQEWGTPAAVKVEQSSPQPKPLQQTAAPEVVPEPPTPKAAHPAHQQQAKVKTESTEVASSKEVSFDHGISNFMLTDWVRQMSTESTTTRRYGRHEYLSMLLDMNDTAKGRELIRAFADHIHAGGNTSMNDVAAPDAEQEIFMEVSSGSRLGATVPQNTALGNVIKQVAKMAHVDESEVCVI</sequence>
<feature type="region of interest" description="Disordered" evidence="1">
    <location>
        <begin position="284"/>
        <end position="327"/>
    </location>
</feature>
<dbReference type="AlphaFoldDB" id="A0A4S8SDY9"/>
<feature type="region of interest" description="Disordered" evidence="1">
    <location>
        <begin position="228"/>
        <end position="272"/>
    </location>
</feature>
<feature type="region of interest" description="Disordered" evidence="1">
    <location>
        <begin position="189"/>
        <end position="208"/>
    </location>
</feature>
<proteinExistence type="predicted"/>